<dbReference type="EMBL" id="CP102173">
    <property type="protein sequence ID" value="UUP13841.1"/>
    <property type="molecule type" value="Genomic_DNA"/>
</dbReference>
<evidence type="ECO:0000313" key="3">
    <source>
        <dbReference type="Proteomes" id="UP001316184"/>
    </source>
</evidence>
<evidence type="ECO:0000313" key="2">
    <source>
        <dbReference type="EMBL" id="UUP13841.1"/>
    </source>
</evidence>
<gene>
    <name evidence="2" type="ORF">NQV15_00585</name>
</gene>
<dbReference type="RefSeq" id="WP_232402781.1">
    <property type="nucleotide sequence ID" value="NZ_CP102173.1"/>
</dbReference>
<name>A0ABY5MDE1_9ACTN</name>
<proteinExistence type="predicted"/>
<reference evidence="2 3" key="1">
    <citation type="submission" date="2022-08" db="EMBL/GenBank/DDBJ databases">
        <title>novel species in genus Aeromicrobium.</title>
        <authorList>
            <person name="Ye L."/>
        </authorList>
    </citation>
    <scope>NUCLEOTIDE SEQUENCE [LARGE SCALE GENOMIC DNA]</scope>
    <source>
        <strain evidence="3">zg-Y1379</strain>
    </source>
</reference>
<keyword evidence="2" id="KW-0808">Transferase</keyword>
<keyword evidence="3" id="KW-1185">Reference proteome</keyword>
<evidence type="ECO:0000259" key="1">
    <source>
        <dbReference type="Pfam" id="PF04230"/>
    </source>
</evidence>
<dbReference type="InterPro" id="IPR007345">
    <property type="entry name" value="Polysacch_pyruvyl_Trfase"/>
</dbReference>
<sequence length="276" mass="30836">MIERGYASSLSRIRGVDVVHWNPKYRLAVRGRTLANLPWRANNFGDLLGPLIVDKLLDRQLTADMSSRPTRVTTVGSILHFAQQGDTVWGTGVNGKVDSTRHRFTSLDVRAVRGPRTAHFLEQRGLPVDVPYGDPALLLPDLFPDLRHISETKLYKQTVVPNLNDLPLFRGHPDLLDPRSPVMTCLRRIVQSEFVVGSSLHAMIVSEAFGIDFVLLDSRSESPFKFHDYAEGTNRRLTPRAADLASAPSAPRMEPLDYASTPLLNSFPYDLWGPAE</sequence>
<dbReference type="Pfam" id="PF04230">
    <property type="entry name" value="PS_pyruv_trans"/>
    <property type="match status" value="1"/>
</dbReference>
<accession>A0ABY5MDE1</accession>
<protein>
    <submittedName>
        <fullName evidence="2">Polysaccharide pyruvyl transferase family protein</fullName>
    </submittedName>
</protein>
<dbReference type="GO" id="GO:0016740">
    <property type="term" value="F:transferase activity"/>
    <property type="evidence" value="ECO:0007669"/>
    <property type="project" value="UniProtKB-KW"/>
</dbReference>
<feature type="domain" description="Polysaccharide pyruvyl transferase" evidence="1">
    <location>
        <begin position="88"/>
        <end position="218"/>
    </location>
</feature>
<organism evidence="2 3">
    <name type="scientific">Aeromicrobium wangtongii</name>
    <dbReference type="NCBI Taxonomy" id="2969247"/>
    <lineage>
        <taxon>Bacteria</taxon>
        <taxon>Bacillati</taxon>
        <taxon>Actinomycetota</taxon>
        <taxon>Actinomycetes</taxon>
        <taxon>Propionibacteriales</taxon>
        <taxon>Nocardioidaceae</taxon>
        <taxon>Aeromicrobium</taxon>
    </lineage>
</organism>
<dbReference type="Proteomes" id="UP001316184">
    <property type="component" value="Chromosome"/>
</dbReference>